<dbReference type="PROSITE" id="PS51125">
    <property type="entry name" value="NHL"/>
    <property type="match status" value="3"/>
</dbReference>
<dbReference type="InterPro" id="IPR050952">
    <property type="entry name" value="TRIM-NHL_E3_ligases"/>
</dbReference>
<dbReference type="Pfam" id="PF13445">
    <property type="entry name" value="zf-RING_UBOX"/>
    <property type="match status" value="1"/>
</dbReference>
<dbReference type="SUPFAM" id="SSF101898">
    <property type="entry name" value="NHL repeat"/>
    <property type="match status" value="1"/>
</dbReference>
<feature type="repeat" description="NHL" evidence="6">
    <location>
        <begin position="460"/>
        <end position="490"/>
    </location>
</feature>
<keyword evidence="3 5" id="KW-0863">Zinc-finger</keyword>
<keyword evidence="1" id="KW-0479">Metal-binding</keyword>
<sequence>MSAKPNFVKRQHSELVTKTRPVLNRLTSLQAKREPKKVIREESLGALDELVQCGICLERLSDPRMLPCQHTFCLTCLQTHLIAKNLKVKADAPSMDQMKLGLSHDIKRFQCPVCQKEIALEKGFDSLEDLPKNLYIDSLFKLMDGGESPVSPKVPDYRCAKCKTASQQQEHVCQHCMQVFCEVCWNEHISELDSNLTLLAKQIDESESRLKHKAENFSTRCDQLNHTVKETAEQKILHLKKMEKLVLNELTSIKDEGAVRYNNISKSILELKDKIKYNMREGRNNNKITTYMNLHRETAKLLDEVYHFGEARLIFDPESFKVDQDTEGVYNDLEDNAAATPSKTDNPFESVVAMAKHYRSRSSVPKLVWTKCPRPGGLGIPPWDTTKLLIAAMDSHNILVLDRSRFKLVDRISHPDMLCPSALAFSNTRKEIFASDKWKHCVHVFSSEGQYLRSACNEKLSCPDGIAMGPNEELIVCDTGNDRVLVLDSASGAVLTNIGNKLHVPTSVAVYGANVIVADTGNHRIKIFTMNGGLVGEFGCLGRNRGQFRSAEVVAVDCLGFIFVGDAGNARIQVFQPDGTLVKIIGSGKGFRWVSGIYVTPELDIIATDCKTRTLLVF</sequence>
<evidence type="ECO:0000256" key="3">
    <source>
        <dbReference type="ARBA" id="ARBA00022771"/>
    </source>
</evidence>
<dbReference type="PROSITE" id="PS00518">
    <property type="entry name" value="ZF_RING_1"/>
    <property type="match status" value="1"/>
</dbReference>
<dbReference type="InterPro" id="IPR027370">
    <property type="entry name" value="Znf-RING_euk"/>
</dbReference>
<keyword evidence="2" id="KW-0677">Repeat</keyword>
<evidence type="ECO:0000256" key="1">
    <source>
        <dbReference type="ARBA" id="ARBA00022723"/>
    </source>
</evidence>
<dbReference type="Gene3D" id="2.120.10.30">
    <property type="entry name" value="TolB, C-terminal domain"/>
    <property type="match status" value="2"/>
</dbReference>
<evidence type="ECO:0000256" key="6">
    <source>
        <dbReference type="PROSITE-ProRule" id="PRU00504"/>
    </source>
</evidence>
<feature type="repeat" description="NHL" evidence="6">
    <location>
        <begin position="514"/>
        <end position="531"/>
    </location>
</feature>
<dbReference type="PANTHER" id="PTHR24104:SF25">
    <property type="entry name" value="PROTEIN LIN-41"/>
    <property type="match status" value="1"/>
</dbReference>
<evidence type="ECO:0000256" key="2">
    <source>
        <dbReference type="ARBA" id="ARBA00022737"/>
    </source>
</evidence>
<organism evidence="8 9">
    <name type="scientific">Exocentrus adspersus</name>
    <dbReference type="NCBI Taxonomy" id="1586481"/>
    <lineage>
        <taxon>Eukaryota</taxon>
        <taxon>Metazoa</taxon>
        <taxon>Ecdysozoa</taxon>
        <taxon>Arthropoda</taxon>
        <taxon>Hexapoda</taxon>
        <taxon>Insecta</taxon>
        <taxon>Pterygota</taxon>
        <taxon>Neoptera</taxon>
        <taxon>Endopterygota</taxon>
        <taxon>Coleoptera</taxon>
        <taxon>Polyphaga</taxon>
        <taxon>Cucujiformia</taxon>
        <taxon>Chrysomeloidea</taxon>
        <taxon>Cerambycidae</taxon>
        <taxon>Lamiinae</taxon>
        <taxon>Acanthocinini</taxon>
        <taxon>Exocentrus</taxon>
    </lineage>
</organism>
<dbReference type="EMBL" id="JANEYG010000001">
    <property type="protein sequence ID" value="KAJ8926023.1"/>
    <property type="molecule type" value="Genomic_DNA"/>
</dbReference>
<dbReference type="Gene3D" id="3.30.40.10">
    <property type="entry name" value="Zinc/RING finger domain, C3HC4 (zinc finger)"/>
    <property type="match status" value="1"/>
</dbReference>
<evidence type="ECO:0000256" key="5">
    <source>
        <dbReference type="PROSITE-ProRule" id="PRU00175"/>
    </source>
</evidence>
<dbReference type="Proteomes" id="UP001159042">
    <property type="component" value="Unassembled WGS sequence"/>
</dbReference>
<keyword evidence="9" id="KW-1185">Reference proteome</keyword>
<dbReference type="GO" id="GO:0043161">
    <property type="term" value="P:proteasome-mediated ubiquitin-dependent protein catabolic process"/>
    <property type="evidence" value="ECO:0007669"/>
    <property type="project" value="TreeGrafter"/>
</dbReference>
<protein>
    <recommendedName>
        <fullName evidence="7">RING-type domain-containing protein</fullName>
    </recommendedName>
</protein>
<dbReference type="Pfam" id="PF01436">
    <property type="entry name" value="NHL"/>
    <property type="match status" value="1"/>
</dbReference>
<dbReference type="CDD" id="cd05819">
    <property type="entry name" value="NHL"/>
    <property type="match status" value="1"/>
</dbReference>
<dbReference type="PROSITE" id="PS50089">
    <property type="entry name" value="ZF_RING_2"/>
    <property type="match status" value="1"/>
</dbReference>
<evidence type="ECO:0000256" key="4">
    <source>
        <dbReference type="ARBA" id="ARBA00022833"/>
    </source>
</evidence>
<keyword evidence="4" id="KW-0862">Zinc</keyword>
<proteinExistence type="predicted"/>
<dbReference type="SMART" id="SM00184">
    <property type="entry name" value="RING"/>
    <property type="match status" value="1"/>
</dbReference>
<dbReference type="GO" id="GO:0008270">
    <property type="term" value="F:zinc ion binding"/>
    <property type="evidence" value="ECO:0007669"/>
    <property type="project" value="UniProtKB-KW"/>
</dbReference>
<evidence type="ECO:0000313" key="8">
    <source>
        <dbReference type="EMBL" id="KAJ8926023.1"/>
    </source>
</evidence>
<comment type="caution">
    <text evidence="8">The sequence shown here is derived from an EMBL/GenBank/DDBJ whole genome shotgun (WGS) entry which is preliminary data.</text>
</comment>
<dbReference type="GO" id="GO:0061630">
    <property type="term" value="F:ubiquitin protein ligase activity"/>
    <property type="evidence" value="ECO:0007669"/>
    <property type="project" value="TreeGrafter"/>
</dbReference>
<dbReference type="SUPFAM" id="SSF57850">
    <property type="entry name" value="RING/U-box"/>
    <property type="match status" value="1"/>
</dbReference>
<feature type="domain" description="RING-type" evidence="7">
    <location>
        <begin position="53"/>
        <end position="115"/>
    </location>
</feature>
<dbReference type="InterPro" id="IPR017907">
    <property type="entry name" value="Znf_RING_CS"/>
</dbReference>
<dbReference type="InterPro" id="IPR013083">
    <property type="entry name" value="Znf_RING/FYVE/PHD"/>
</dbReference>
<reference evidence="8 9" key="1">
    <citation type="journal article" date="2023" name="Insect Mol. Biol.">
        <title>Genome sequencing provides insights into the evolution of gene families encoding plant cell wall-degrading enzymes in longhorned beetles.</title>
        <authorList>
            <person name="Shin N.R."/>
            <person name="Okamura Y."/>
            <person name="Kirsch R."/>
            <person name="Pauchet Y."/>
        </authorList>
    </citation>
    <scope>NUCLEOTIDE SEQUENCE [LARGE SCALE GENOMIC DNA]</scope>
    <source>
        <strain evidence="8">EAD_L_NR</strain>
    </source>
</reference>
<dbReference type="GO" id="GO:0000209">
    <property type="term" value="P:protein polyubiquitination"/>
    <property type="evidence" value="ECO:0007669"/>
    <property type="project" value="TreeGrafter"/>
</dbReference>
<feature type="repeat" description="NHL" evidence="6">
    <location>
        <begin position="535"/>
        <end position="578"/>
    </location>
</feature>
<gene>
    <name evidence="8" type="ORF">NQ315_009878</name>
</gene>
<dbReference type="InterPro" id="IPR001258">
    <property type="entry name" value="NHL_repeat"/>
</dbReference>
<evidence type="ECO:0000313" key="9">
    <source>
        <dbReference type="Proteomes" id="UP001159042"/>
    </source>
</evidence>
<dbReference type="InterPro" id="IPR011042">
    <property type="entry name" value="6-blade_b-propeller_TolB-like"/>
</dbReference>
<dbReference type="AlphaFoldDB" id="A0AAV8WHU4"/>
<evidence type="ECO:0000259" key="7">
    <source>
        <dbReference type="PROSITE" id="PS50089"/>
    </source>
</evidence>
<dbReference type="InterPro" id="IPR001841">
    <property type="entry name" value="Znf_RING"/>
</dbReference>
<dbReference type="PANTHER" id="PTHR24104">
    <property type="entry name" value="E3 UBIQUITIN-PROTEIN LIGASE NHLRC1-RELATED"/>
    <property type="match status" value="1"/>
</dbReference>
<accession>A0AAV8WHU4</accession>
<name>A0AAV8WHU4_9CUCU</name>